<dbReference type="GO" id="GO:0005829">
    <property type="term" value="C:cytosol"/>
    <property type="evidence" value="ECO:0007669"/>
    <property type="project" value="TreeGrafter"/>
</dbReference>
<dbReference type="InterPro" id="IPR043129">
    <property type="entry name" value="ATPase_NBD"/>
</dbReference>
<dbReference type="Gene3D" id="3.30.420.40">
    <property type="match status" value="2"/>
</dbReference>
<sequence>MKILALDSSGLVASAAYLVDGAMIAEYTVNDKLTHSQTLLPMLDVIRGQVGIELTELDAIAAAMGPGSFTGLRIGAATVKGLGLALDKPVIPVPSVDGLAYQLYGAQGIICPVMDARRNQVYTGFYRFEHGQFRVMKEQCAQSISDTLDQLKEYKETVTFLGDGVPVHKEVISEHMGEHALFAPGFAARQRAGAVGALAELYYQQGKAVSADDFEPEYLRKSQAEREREERLRNEKTNI</sequence>
<evidence type="ECO:0000313" key="4">
    <source>
        <dbReference type="Proteomes" id="UP000298653"/>
    </source>
</evidence>
<gene>
    <name evidence="3" type="ORF">AR1Y2_3128</name>
</gene>
<dbReference type="EMBL" id="CP040058">
    <property type="protein sequence ID" value="QCP36582.1"/>
    <property type="molecule type" value="Genomic_DNA"/>
</dbReference>
<evidence type="ECO:0000256" key="1">
    <source>
        <dbReference type="SAM" id="MobiDB-lite"/>
    </source>
</evidence>
<dbReference type="OrthoDB" id="9784166at2"/>
<feature type="region of interest" description="Disordered" evidence="1">
    <location>
        <begin position="220"/>
        <end position="239"/>
    </location>
</feature>
<dbReference type="AlphaFoldDB" id="A0A4P8IFA3"/>
<dbReference type="Pfam" id="PF00814">
    <property type="entry name" value="TsaD"/>
    <property type="match status" value="1"/>
</dbReference>
<proteinExistence type="predicted"/>
<feature type="domain" description="Gcp-like" evidence="2">
    <location>
        <begin position="34"/>
        <end position="226"/>
    </location>
</feature>
<dbReference type="PANTHER" id="PTHR11735">
    <property type="entry name" value="TRNA N6-ADENOSINE THREONYLCARBAMOYLTRANSFERASE"/>
    <property type="match status" value="1"/>
</dbReference>
<name>A0A4P8IFA3_9FIRM</name>
<dbReference type="RefSeq" id="WP_137329787.1">
    <property type="nucleotide sequence ID" value="NZ_CP040058.1"/>
</dbReference>
<protein>
    <submittedName>
        <fullName evidence="3">TsaB protein, required for threonylcarbamoyladenosine (T(6)A) formation in tRNA</fullName>
    </submittedName>
</protein>
<dbReference type="CDD" id="cd24032">
    <property type="entry name" value="ASKHA_NBD_TsaB"/>
    <property type="match status" value="1"/>
</dbReference>
<evidence type="ECO:0000259" key="2">
    <source>
        <dbReference type="Pfam" id="PF00814"/>
    </source>
</evidence>
<evidence type="ECO:0000313" key="3">
    <source>
        <dbReference type="EMBL" id="QCP36582.1"/>
    </source>
</evidence>
<reference evidence="3 4" key="1">
    <citation type="submission" date="2019-05" db="EMBL/GenBank/DDBJ databases">
        <title>Complete genome sequencing of Anaerostipes rhamnosivorans.</title>
        <authorList>
            <person name="Bui T.P.N."/>
            <person name="de Vos W.M."/>
        </authorList>
    </citation>
    <scope>NUCLEOTIDE SEQUENCE [LARGE SCALE GENOMIC DNA]</scope>
    <source>
        <strain evidence="3 4">1y2</strain>
    </source>
</reference>
<keyword evidence="4" id="KW-1185">Reference proteome</keyword>
<organism evidence="3 4">
    <name type="scientific">Anaerostipes rhamnosivorans</name>
    <dbReference type="NCBI Taxonomy" id="1229621"/>
    <lineage>
        <taxon>Bacteria</taxon>
        <taxon>Bacillati</taxon>
        <taxon>Bacillota</taxon>
        <taxon>Clostridia</taxon>
        <taxon>Lachnospirales</taxon>
        <taxon>Lachnospiraceae</taxon>
        <taxon>Anaerostipes</taxon>
    </lineage>
</organism>
<dbReference type="InterPro" id="IPR022496">
    <property type="entry name" value="T6A_TsaB"/>
</dbReference>
<dbReference type="GO" id="GO:0002949">
    <property type="term" value="P:tRNA threonylcarbamoyladenosine modification"/>
    <property type="evidence" value="ECO:0007669"/>
    <property type="project" value="InterPro"/>
</dbReference>
<dbReference type="Proteomes" id="UP000298653">
    <property type="component" value="Chromosome"/>
</dbReference>
<dbReference type="KEGG" id="arf:AR1Y2_3128"/>
<dbReference type="PANTHER" id="PTHR11735:SF11">
    <property type="entry name" value="TRNA THREONYLCARBAMOYLADENOSINE BIOSYNTHESIS PROTEIN TSAB"/>
    <property type="match status" value="1"/>
</dbReference>
<dbReference type="SUPFAM" id="SSF53067">
    <property type="entry name" value="Actin-like ATPase domain"/>
    <property type="match status" value="2"/>
</dbReference>
<dbReference type="InterPro" id="IPR000905">
    <property type="entry name" value="Gcp-like_dom"/>
</dbReference>
<accession>A0A4P8IFA3</accession>
<dbReference type="NCBIfam" id="TIGR03725">
    <property type="entry name" value="T6A_YeaZ"/>
    <property type="match status" value="1"/>
</dbReference>